<proteinExistence type="inferred from homology"/>
<keyword evidence="3" id="KW-0805">Transcription regulation</keyword>
<organism evidence="7 8">
    <name type="scientific">Thioclava litoralis</name>
    <dbReference type="NCBI Taxonomy" id="3076557"/>
    <lineage>
        <taxon>Bacteria</taxon>
        <taxon>Pseudomonadati</taxon>
        <taxon>Pseudomonadota</taxon>
        <taxon>Alphaproteobacteria</taxon>
        <taxon>Rhodobacterales</taxon>
        <taxon>Paracoccaceae</taxon>
        <taxon>Thioclava</taxon>
    </lineage>
</organism>
<evidence type="ECO:0000256" key="3">
    <source>
        <dbReference type="ARBA" id="ARBA00023015"/>
    </source>
</evidence>
<dbReference type="InterPro" id="IPR036390">
    <property type="entry name" value="WH_DNA-bd_sf"/>
</dbReference>
<dbReference type="EMBL" id="CP135445">
    <property type="protein sequence ID" value="WRY35523.1"/>
    <property type="molecule type" value="Genomic_DNA"/>
</dbReference>
<evidence type="ECO:0000259" key="6">
    <source>
        <dbReference type="PROSITE" id="PS50949"/>
    </source>
</evidence>
<gene>
    <name evidence="7" type="ORF">RPE78_16840</name>
</gene>
<dbReference type="InterPro" id="IPR000524">
    <property type="entry name" value="Tscrpt_reg_HTH_GntR"/>
</dbReference>
<evidence type="ECO:0000256" key="5">
    <source>
        <dbReference type="ARBA" id="ARBA00023163"/>
    </source>
</evidence>
<evidence type="ECO:0000256" key="1">
    <source>
        <dbReference type="ARBA" id="ARBA00005384"/>
    </source>
</evidence>
<dbReference type="InterPro" id="IPR015424">
    <property type="entry name" value="PyrdxlP-dep_Trfase"/>
</dbReference>
<dbReference type="Gene3D" id="3.40.640.10">
    <property type="entry name" value="Type I PLP-dependent aspartate aminotransferase-like (Major domain)"/>
    <property type="match status" value="1"/>
</dbReference>
<dbReference type="SUPFAM" id="SSF53383">
    <property type="entry name" value="PLP-dependent transferases"/>
    <property type="match status" value="1"/>
</dbReference>
<dbReference type="Proteomes" id="UP001623290">
    <property type="component" value="Plasmid unnamed2"/>
</dbReference>
<dbReference type="RefSeq" id="WP_330629247.1">
    <property type="nucleotide sequence ID" value="NZ_CP135445.1"/>
</dbReference>
<dbReference type="Pfam" id="PF00155">
    <property type="entry name" value="Aminotran_1_2"/>
    <property type="match status" value="1"/>
</dbReference>
<dbReference type="CDD" id="cd00609">
    <property type="entry name" value="AAT_like"/>
    <property type="match status" value="1"/>
</dbReference>
<keyword evidence="2" id="KW-0663">Pyridoxal phosphate</keyword>
<dbReference type="InterPro" id="IPR015421">
    <property type="entry name" value="PyrdxlP-dep_Trfase_major"/>
</dbReference>
<accession>A0ABZ1E3A3</accession>
<dbReference type="GO" id="GO:0008483">
    <property type="term" value="F:transaminase activity"/>
    <property type="evidence" value="ECO:0007669"/>
    <property type="project" value="UniProtKB-KW"/>
</dbReference>
<evidence type="ECO:0000256" key="4">
    <source>
        <dbReference type="ARBA" id="ARBA00023125"/>
    </source>
</evidence>
<dbReference type="PANTHER" id="PTHR46577:SF1">
    <property type="entry name" value="HTH-TYPE TRANSCRIPTIONAL REGULATORY PROTEIN GABR"/>
    <property type="match status" value="1"/>
</dbReference>
<keyword evidence="7" id="KW-0032">Aminotransferase</keyword>
<name>A0ABZ1E3A3_9RHOB</name>
<keyword evidence="7" id="KW-0808">Transferase</keyword>
<dbReference type="Pfam" id="PF00392">
    <property type="entry name" value="GntR"/>
    <property type="match status" value="1"/>
</dbReference>
<keyword evidence="8" id="KW-1185">Reference proteome</keyword>
<comment type="similarity">
    <text evidence="1">In the C-terminal section; belongs to the class-I pyridoxal-phosphate-dependent aminotransferase family.</text>
</comment>
<keyword evidence="5" id="KW-0804">Transcription</keyword>
<dbReference type="PANTHER" id="PTHR46577">
    <property type="entry name" value="HTH-TYPE TRANSCRIPTIONAL REGULATORY PROTEIN GABR"/>
    <property type="match status" value="1"/>
</dbReference>
<dbReference type="CDD" id="cd07377">
    <property type="entry name" value="WHTH_GntR"/>
    <property type="match status" value="1"/>
</dbReference>
<dbReference type="InterPro" id="IPR036388">
    <property type="entry name" value="WH-like_DNA-bd_sf"/>
</dbReference>
<keyword evidence="4" id="KW-0238">DNA-binding</keyword>
<keyword evidence="7" id="KW-0614">Plasmid</keyword>
<sequence length="478" mass="51737">MANSGKSYQSNLDSALFALLLDPAAAESLQAQLLDGLRRKILSSNAFCGVRLPASRVLAAELSVSRTTVQIVYDQLISEGYLVTRQGAGTFVAQELPHLSRVASVPRHPPAPVARWRPFQSALPDPALMPHAQWARHLDRAWRAPSADLLARPDPLGWYPLRAAIADHLLAWRQLACDPQQVVITSGARDAFEIIFRALLPPTTTVAIEDPCWPKMARTLMSCGARAHPVRIGPEGLDPAQIPARARAAIVTPSRHYPTGRSMPLSSRLALLEWAGRSGGVVIEDDYDSEFRYRGQPLPALAGLDRLENVLYLGSFSKLLSAALRIGYMVVPQRMLPQIAAYFDAVGGQTSLTPQPALASFMESGEFALHLRRMRRVYARRQAYLLSAMAPAQGFVELAPDAGGMHLCAGLGPKLQGRVSDREISAEAARAGLCVAALSDHCSLPHGPEALLLGYAGFDEDTLGDAARRLCALLARMG</sequence>
<evidence type="ECO:0000256" key="2">
    <source>
        <dbReference type="ARBA" id="ARBA00022898"/>
    </source>
</evidence>
<dbReference type="InterPro" id="IPR051446">
    <property type="entry name" value="HTH_trans_reg/aminotransferase"/>
</dbReference>
<dbReference type="SMART" id="SM00345">
    <property type="entry name" value="HTH_GNTR"/>
    <property type="match status" value="1"/>
</dbReference>
<evidence type="ECO:0000313" key="8">
    <source>
        <dbReference type="Proteomes" id="UP001623290"/>
    </source>
</evidence>
<dbReference type="InterPro" id="IPR004839">
    <property type="entry name" value="Aminotransferase_I/II_large"/>
</dbReference>
<geneLocation type="plasmid" evidence="7 8">
    <name>unnamed2</name>
</geneLocation>
<feature type="domain" description="HTH gntR-type" evidence="6">
    <location>
        <begin position="27"/>
        <end position="95"/>
    </location>
</feature>
<dbReference type="PROSITE" id="PS50949">
    <property type="entry name" value="HTH_GNTR"/>
    <property type="match status" value="1"/>
</dbReference>
<evidence type="ECO:0000313" key="7">
    <source>
        <dbReference type="EMBL" id="WRY35523.1"/>
    </source>
</evidence>
<dbReference type="Gene3D" id="1.10.10.10">
    <property type="entry name" value="Winged helix-like DNA-binding domain superfamily/Winged helix DNA-binding domain"/>
    <property type="match status" value="1"/>
</dbReference>
<protein>
    <submittedName>
        <fullName evidence="7">PLP-dependent aminotransferase family protein</fullName>
    </submittedName>
</protein>
<reference evidence="7 8" key="1">
    <citation type="submission" date="2023-09" db="EMBL/GenBank/DDBJ databases">
        <title>Thioclava shenzhenensis sp. nov., a multidrug resistant bacteria-antagonizing species isolated from coastal seawater.</title>
        <authorList>
            <person name="Long M."/>
        </authorList>
    </citation>
    <scope>NUCLEOTIDE SEQUENCE [LARGE SCALE GENOMIC DNA]</scope>
    <source>
        <strain evidence="7 8">FTW29</strain>
        <plasmid evidence="7 8">unnamed2</plasmid>
    </source>
</reference>
<dbReference type="SUPFAM" id="SSF46785">
    <property type="entry name" value="Winged helix' DNA-binding domain"/>
    <property type="match status" value="1"/>
</dbReference>
<dbReference type="PRINTS" id="PR00035">
    <property type="entry name" value="HTHGNTR"/>
</dbReference>